<dbReference type="STRING" id="9749.A0A2Y9NID2"/>
<feature type="compositionally biased region" description="Low complexity" evidence="1">
    <location>
        <begin position="278"/>
        <end position="289"/>
    </location>
</feature>
<name>A0A2Y9NID2_DELLE</name>
<feature type="chain" id="PRO_5016045556" evidence="2">
    <location>
        <begin position="35"/>
        <end position="428"/>
    </location>
</feature>
<keyword evidence="3" id="KW-1185">Reference proteome</keyword>
<dbReference type="PANTHER" id="PTHR23352">
    <property type="entry name" value="NEURAL PROLIFERATION DIFFERENTIATION AND CONTROL PROTEIN-1 NPDC-1 PROTEIN"/>
    <property type="match status" value="1"/>
</dbReference>
<dbReference type="Pfam" id="PF06809">
    <property type="entry name" value="NPDC1"/>
    <property type="match status" value="2"/>
</dbReference>
<feature type="region of interest" description="Disordered" evidence="1">
    <location>
        <begin position="247"/>
        <end position="266"/>
    </location>
</feature>
<feature type="compositionally biased region" description="Polar residues" evidence="1">
    <location>
        <begin position="157"/>
        <end position="168"/>
    </location>
</feature>
<dbReference type="GeneID" id="111176999"/>
<dbReference type="InterPro" id="IPR009635">
    <property type="entry name" value="NPDC1"/>
</dbReference>
<evidence type="ECO:0000313" key="4">
    <source>
        <dbReference type="RefSeq" id="XP_022433815.1"/>
    </source>
</evidence>
<dbReference type="CTD" id="56654"/>
<accession>A0A2Y9NID2</accession>
<dbReference type="KEGG" id="dle:111176999"/>
<reference evidence="4" key="1">
    <citation type="submission" date="2025-08" db="UniProtKB">
        <authorList>
            <consortium name="RefSeq"/>
        </authorList>
    </citation>
    <scope>IDENTIFICATION</scope>
    <source>
        <tissue evidence="4">Blood</tissue>
    </source>
</reference>
<dbReference type="FunCoup" id="A0A2Y9NID2">
    <property type="interactions" value="840"/>
</dbReference>
<dbReference type="AlphaFoldDB" id="A0A2Y9NID2"/>
<feature type="compositionally biased region" description="Basic and acidic residues" evidence="1">
    <location>
        <begin position="317"/>
        <end position="329"/>
    </location>
</feature>
<evidence type="ECO:0000256" key="2">
    <source>
        <dbReference type="SAM" id="SignalP"/>
    </source>
</evidence>
<evidence type="ECO:0000256" key="1">
    <source>
        <dbReference type="SAM" id="MobiDB-lite"/>
    </source>
</evidence>
<sequence length="428" mass="45461">MATPVPPPSPRHLRLLRLLLSGLVLGAALRGAAARRPDAAVCPGSLDCALKRRARCPPGARVCGPCLQPFQEDPQGLCVPRLRQPQGEGLPQPRLEDEIDFLAQELARQEAGHSRLTAPPQPEGRLRLLEAASTLGLSERGRGPNLGLPSTRGAPTPRTTSLRSTVSSGPVHMSPLEPRGGRGDGLALRKSGRAGRQGPARKAALTAPPPCSADRGVLRGRRGRPCRGRSLLVSVSLGPGWGRAAGRLGGDPAGHRCGVSTPRRLQRDVRLTQKADYAAPQAPSSPATPRISQPGDQRLAHSAEMYHYQHQRQQMRCLERHKEPPKELDSASSDEENEDGDFTVYECPGLAPVSAGVGGGCPAPALDPPNASVRRLERWRCGTHCSTTPRCPRPRCSDPKADAHPLVDALPTGGEGQAPALPIKETVS</sequence>
<protein>
    <submittedName>
        <fullName evidence="4">Neural proliferation differentiation and control protein 1 isoform X1</fullName>
    </submittedName>
</protein>
<keyword evidence="2" id="KW-0732">Signal</keyword>
<evidence type="ECO:0000313" key="3">
    <source>
        <dbReference type="Proteomes" id="UP000248483"/>
    </source>
</evidence>
<feature type="region of interest" description="Disordered" evidence="1">
    <location>
        <begin position="383"/>
        <end position="428"/>
    </location>
</feature>
<feature type="compositionally biased region" description="Acidic residues" evidence="1">
    <location>
        <begin position="332"/>
        <end position="341"/>
    </location>
</feature>
<dbReference type="Proteomes" id="UP000248483">
    <property type="component" value="Unplaced"/>
</dbReference>
<feature type="signal peptide" evidence="2">
    <location>
        <begin position="1"/>
        <end position="34"/>
    </location>
</feature>
<dbReference type="InParanoid" id="A0A2Y9NID2"/>
<organism evidence="3 4">
    <name type="scientific">Delphinapterus leucas</name>
    <name type="common">Beluga whale</name>
    <dbReference type="NCBI Taxonomy" id="9749"/>
    <lineage>
        <taxon>Eukaryota</taxon>
        <taxon>Metazoa</taxon>
        <taxon>Chordata</taxon>
        <taxon>Craniata</taxon>
        <taxon>Vertebrata</taxon>
        <taxon>Euteleostomi</taxon>
        <taxon>Mammalia</taxon>
        <taxon>Eutheria</taxon>
        <taxon>Laurasiatheria</taxon>
        <taxon>Artiodactyla</taxon>
        <taxon>Whippomorpha</taxon>
        <taxon>Cetacea</taxon>
        <taxon>Odontoceti</taxon>
        <taxon>Monodontidae</taxon>
        <taxon>Delphinapterus</taxon>
    </lineage>
</organism>
<feature type="region of interest" description="Disordered" evidence="1">
    <location>
        <begin position="275"/>
        <end position="295"/>
    </location>
</feature>
<gene>
    <name evidence="4" type="primary">NPDC1</name>
</gene>
<dbReference type="RefSeq" id="XP_022433815.1">
    <property type="nucleotide sequence ID" value="XM_022578107.2"/>
</dbReference>
<feature type="compositionally biased region" description="Basic and acidic residues" evidence="1">
    <location>
        <begin position="395"/>
        <end position="405"/>
    </location>
</feature>
<proteinExistence type="predicted"/>
<feature type="region of interest" description="Disordered" evidence="1">
    <location>
        <begin position="312"/>
        <end position="342"/>
    </location>
</feature>
<dbReference type="PANTHER" id="PTHR23352:SF2">
    <property type="entry name" value="NEURAL PROLIFERATION DIFFERENTIATION AND CONTROL PROTEIN 1"/>
    <property type="match status" value="1"/>
</dbReference>
<dbReference type="GO" id="GO:0016020">
    <property type="term" value="C:membrane"/>
    <property type="evidence" value="ECO:0007669"/>
    <property type="project" value="InterPro"/>
</dbReference>
<feature type="region of interest" description="Disordered" evidence="1">
    <location>
        <begin position="134"/>
        <end position="224"/>
    </location>
</feature>